<proteinExistence type="predicted"/>
<gene>
    <name evidence="1" type="ORF">R1T40_04800</name>
</gene>
<accession>A0ABZ0HJB8</accession>
<keyword evidence="2" id="KW-1185">Reference proteome</keyword>
<dbReference type="Proteomes" id="UP001302666">
    <property type="component" value="Chromosome"/>
</dbReference>
<reference evidence="1 2" key="1">
    <citation type="submission" date="2023-10" db="EMBL/GenBank/DDBJ databases">
        <title>Eight complete genome sequences of bacteria isolated from laboratory stock of Giant Kelp gametophytes.</title>
        <authorList>
            <person name="Tolentino B."/>
            <person name="Nuzhdin S."/>
        </authorList>
    </citation>
    <scope>NUCLEOTIDE SEQUENCE [LARGE SCALE GENOMIC DNA]</scope>
    <source>
        <strain evidence="1 2">LC.270.F.C4</strain>
    </source>
</reference>
<dbReference type="InterPro" id="IPR014748">
    <property type="entry name" value="Enoyl-CoA_hydra_C"/>
</dbReference>
<evidence type="ECO:0000313" key="1">
    <source>
        <dbReference type="EMBL" id="WOI34055.1"/>
    </source>
</evidence>
<dbReference type="EMBL" id="CP136704">
    <property type="protein sequence ID" value="WOI34055.1"/>
    <property type="molecule type" value="Genomic_DNA"/>
</dbReference>
<protein>
    <submittedName>
        <fullName evidence="1">Uncharacterized protein</fullName>
    </submittedName>
</protein>
<dbReference type="RefSeq" id="WP_317386067.1">
    <property type="nucleotide sequence ID" value="NZ_CP136704.1"/>
</dbReference>
<name>A0ABZ0HJB8_TRISK</name>
<evidence type="ECO:0000313" key="2">
    <source>
        <dbReference type="Proteomes" id="UP001302666"/>
    </source>
</evidence>
<sequence length="60" mass="6634">MARRTADTSPAAVKIGKAAFYVQAQMSLDESYVGEVMAWDAEAGIRAFVAKYEMQEWTGK</sequence>
<organism evidence="1 2">
    <name type="scientific">Tritonibacter scottomollicae</name>
    <name type="common">Epibacterium scottomollicae</name>
    <dbReference type="NCBI Taxonomy" id="483013"/>
    <lineage>
        <taxon>Bacteria</taxon>
        <taxon>Pseudomonadati</taxon>
        <taxon>Pseudomonadota</taxon>
        <taxon>Alphaproteobacteria</taxon>
        <taxon>Rhodobacterales</taxon>
        <taxon>Paracoccaceae</taxon>
        <taxon>Tritonibacter</taxon>
    </lineage>
</organism>
<dbReference type="Gene3D" id="1.10.12.10">
    <property type="entry name" value="Lyase 2-enoyl-coa Hydratase, Chain A, domain 2"/>
    <property type="match status" value="1"/>
</dbReference>